<keyword evidence="3" id="KW-0547">Nucleotide-binding</keyword>
<dbReference type="InterPro" id="IPR003593">
    <property type="entry name" value="AAA+_ATPase"/>
</dbReference>
<proteinExistence type="inferred from homology"/>
<evidence type="ECO:0000256" key="3">
    <source>
        <dbReference type="ARBA" id="ARBA00022741"/>
    </source>
</evidence>
<evidence type="ECO:0000259" key="6">
    <source>
        <dbReference type="PROSITE" id="PS50893"/>
    </source>
</evidence>
<feature type="compositionally biased region" description="Basic and acidic residues" evidence="5">
    <location>
        <begin position="288"/>
        <end position="304"/>
    </location>
</feature>
<dbReference type="RefSeq" id="WP_155475210.1">
    <property type="nucleotide sequence ID" value="NZ_WNKU01000002.1"/>
</dbReference>
<dbReference type="InterPro" id="IPR027417">
    <property type="entry name" value="P-loop_NTPase"/>
</dbReference>
<dbReference type="SMART" id="SM00382">
    <property type="entry name" value="AAA"/>
    <property type="match status" value="1"/>
</dbReference>
<dbReference type="InterPro" id="IPR003439">
    <property type="entry name" value="ABC_transporter-like_ATP-bd"/>
</dbReference>
<dbReference type="InterPro" id="IPR050763">
    <property type="entry name" value="ABC_transporter_ATP-binding"/>
</dbReference>
<keyword evidence="4 7" id="KW-0067">ATP-binding</keyword>
<dbReference type="AlphaFoldDB" id="A0A6I3SH05"/>
<gene>
    <name evidence="7" type="ORF">GJ688_03945</name>
</gene>
<dbReference type="SUPFAM" id="SSF52540">
    <property type="entry name" value="P-loop containing nucleoside triphosphate hydrolases"/>
    <property type="match status" value="1"/>
</dbReference>
<keyword evidence="8" id="KW-1185">Reference proteome</keyword>
<accession>A0A6I3SH05</accession>
<dbReference type="Gene3D" id="3.40.50.300">
    <property type="entry name" value="P-loop containing nucleotide triphosphate hydrolases"/>
    <property type="match status" value="1"/>
</dbReference>
<dbReference type="PROSITE" id="PS50893">
    <property type="entry name" value="ABC_TRANSPORTER_2"/>
    <property type="match status" value="1"/>
</dbReference>
<dbReference type="EMBL" id="WNKU01000002">
    <property type="protein sequence ID" value="MTV48134.1"/>
    <property type="molecule type" value="Genomic_DNA"/>
</dbReference>
<sequence>MIVLESLTKRFDNRTVVDNLSLHIRPGEFFGLLGPNGAGKTTTIRMLMTLARATSGRIIIGGQDMTRNAMALKSKIGLVPQHINLDGELTARENLDMHGRLFGLRPEERKSRITELLEFVEMPDRANEPVRKFSGGMKRRILIARALMHRPQILLLDEPTIGLDPMTRRRMWDLVRKLNTGGQTILLTTHYLEEAEALCNRVALMNKGKLVELGTPEELKTKVGPFVVETDDGGLRRSHFFPTREAGSLFIQDLQQDGKGSSVSLRASNLEDVFIHLTSGDSLSMEEGTSKRDSKTINHRAKDF</sequence>
<organism evidence="7 8">
    <name type="scientific">Heliobacterium mobile</name>
    <name type="common">Heliobacillus mobilis</name>
    <dbReference type="NCBI Taxonomy" id="28064"/>
    <lineage>
        <taxon>Bacteria</taxon>
        <taxon>Bacillati</taxon>
        <taxon>Bacillota</taxon>
        <taxon>Clostridia</taxon>
        <taxon>Eubacteriales</taxon>
        <taxon>Heliobacteriaceae</taxon>
        <taxon>Heliobacterium</taxon>
    </lineage>
</organism>
<evidence type="ECO:0000256" key="4">
    <source>
        <dbReference type="ARBA" id="ARBA00022840"/>
    </source>
</evidence>
<dbReference type="PANTHER" id="PTHR42711:SF5">
    <property type="entry name" value="ABC TRANSPORTER ATP-BINDING PROTEIN NATA"/>
    <property type="match status" value="1"/>
</dbReference>
<evidence type="ECO:0000313" key="8">
    <source>
        <dbReference type="Proteomes" id="UP000430670"/>
    </source>
</evidence>
<dbReference type="PANTHER" id="PTHR42711">
    <property type="entry name" value="ABC TRANSPORTER ATP-BINDING PROTEIN"/>
    <property type="match status" value="1"/>
</dbReference>
<evidence type="ECO:0000256" key="5">
    <source>
        <dbReference type="SAM" id="MobiDB-lite"/>
    </source>
</evidence>
<comment type="similarity">
    <text evidence="1">Belongs to the ABC transporter superfamily.</text>
</comment>
<dbReference type="OrthoDB" id="9804819at2"/>
<evidence type="ECO:0000256" key="2">
    <source>
        <dbReference type="ARBA" id="ARBA00022448"/>
    </source>
</evidence>
<protein>
    <submittedName>
        <fullName evidence="7">ATP-binding cassette domain-containing protein</fullName>
    </submittedName>
</protein>
<dbReference type="Pfam" id="PF00005">
    <property type="entry name" value="ABC_tran"/>
    <property type="match status" value="1"/>
</dbReference>
<dbReference type="PROSITE" id="PS00211">
    <property type="entry name" value="ABC_TRANSPORTER_1"/>
    <property type="match status" value="1"/>
</dbReference>
<keyword evidence="2" id="KW-0813">Transport</keyword>
<dbReference type="InterPro" id="IPR017871">
    <property type="entry name" value="ABC_transporter-like_CS"/>
</dbReference>
<feature type="region of interest" description="Disordered" evidence="5">
    <location>
        <begin position="283"/>
        <end position="304"/>
    </location>
</feature>
<evidence type="ECO:0000313" key="7">
    <source>
        <dbReference type="EMBL" id="MTV48134.1"/>
    </source>
</evidence>
<dbReference type="GO" id="GO:0016887">
    <property type="term" value="F:ATP hydrolysis activity"/>
    <property type="evidence" value="ECO:0007669"/>
    <property type="project" value="InterPro"/>
</dbReference>
<feature type="domain" description="ABC transporter" evidence="6">
    <location>
        <begin position="2"/>
        <end position="232"/>
    </location>
</feature>
<dbReference type="GO" id="GO:0005524">
    <property type="term" value="F:ATP binding"/>
    <property type="evidence" value="ECO:0007669"/>
    <property type="project" value="UniProtKB-KW"/>
</dbReference>
<dbReference type="Proteomes" id="UP000430670">
    <property type="component" value="Unassembled WGS sequence"/>
</dbReference>
<name>A0A6I3SH05_HELMO</name>
<evidence type="ECO:0000256" key="1">
    <source>
        <dbReference type="ARBA" id="ARBA00005417"/>
    </source>
</evidence>
<comment type="caution">
    <text evidence="7">The sequence shown here is derived from an EMBL/GenBank/DDBJ whole genome shotgun (WGS) entry which is preliminary data.</text>
</comment>
<reference evidence="7 8" key="1">
    <citation type="submission" date="2019-11" db="EMBL/GenBank/DDBJ databases">
        <title>Whole-genome sequence of a the green, strictly anaerobic photosynthetic bacterium Heliobacillus mobilis DSM 6151.</title>
        <authorList>
            <person name="Kyndt J.A."/>
            <person name="Meyer T.E."/>
        </authorList>
    </citation>
    <scope>NUCLEOTIDE SEQUENCE [LARGE SCALE GENOMIC DNA]</scope>
    <source>
        <strain evidence="7 8">DSM 6151</strain>
    </source>
</reference>